<sequence length="164" mass="18926">MTTNGTPDALGSMEELRAGLDEIRIMIGVNSTYLVTTFANRLDCAHTLARLRVRLFRTGYNRETGRTPLGDQETAPIREILELIEFSDNHLRWIDRIRMVAGNSFHELKWEEIQVVKAIATGENILQAQEVAACEHEVEMEREEARDNEEEEEEWDLLNKITRV</sequence>
<gene>
    <name evidence="1" type="ORF">P167DRAFT_576051</name>
</gene>
<dbReference type="Proteomes" id="UP000277580">
    <property type="component" value="Unassembled WGS sequence"/>
</dbReference>
<evidence type="ECO:0000313" key="2">
    <source>
        <dbReference type="Proteomes" id="UP000277580"/>
    </source>
</evidence>
<dbReference type="OrthoDB" id="10541030at2759"/>
<organism evidence="1 2">
    <name type="scientific">Morchella conica CCBAS932</name>
    <dbReference type="NCBI Taxonomy" id="1392247"/>
    <lineage>
        <taxon>Eukaryota</taxon>
        <taxon>Fungi</taxon>
        <taxon>Dikarya</taxon>
        <taxon>Ascomycota</taxon>
        <taxon>Pezizomycotina</taxon>
        <taxon>Pezizomycetes</taxon>
        <taxon>Pezizales</taxon>
        <taxon>Morchellaceae</taxon>
        <taxon>Morchella</taxon>
    </lineage>
</organism>
<protein>
    <submittedName>
        <fullName evidence="1">Uncharacterized protein</fullName>
    </submittedName>
</protein>
<accession>A0A3N4KJI0</accession>
<evidence type="ECO:0000313" key="1">
    <source>
        <dbReference type="EMBL" id="RPB10723.1"/>
    </source>
</evidence>
<dbReference type="InParanoid" id="A0A3N4KJI0"/>
<dbReference type="AlphaFoldDB" id="A0A3N4KJI0"/>
<name>A0A3N4KJI0_9PEZI</name>
<dbReference type="EMBL" id="ML119141">
    <property type="protein sequence ID" value="RPB10723.1"/>
    <property type="molecule type" value="Genomic_DNA"/>
</dbReference>
<reference evidence="1 2" key="1">
    <citation type="journal article" date="2018" name="Nat. Ecol. Evol.">
        <title>Pezizomycetes genomes reveal the molecular basis of ectomycorrhizal truffle lifestyle.</title>
        <authorList>
            <person name="Murat C."/>
            <person name="Payen T."/>
            <person name="Noel B."/>
            <person name="Kuo A."/>
            <person name="Morin E."/>
            <person name="Chen J."/>
            <person name="Kohler A."/>
            <person name="Krizsan K."/>
            <person name="Balestrini R."/>
            <person name="Da Silva C."/>
            <person name="Montanini B."/>
            <person name="Hainaut M."/>
            <person name="Levati E."/>
            <person name="Barry K.W."/>
            <person name="Belfiori B."/>
            <person name="Cichocki N."/>
            <person name="Clum A."/>
            <person name="Dockter R.B."/>
            <person name="Fauchery L."/>
            <person name="Guy J."/>
            <person name="Iotti M."/>
            <person name="Le Tacon F."/>
            <person name="Lindquist E.A."/>
            <person name="Lipzen A."/>
            <person name="Malagnac F."/>
            <person name="Mello A."/>
            <person name="Molinier V."/>
            <person name="Miyauchi S."/>
            <person name="Poulain J."/>
            <person name="Riccioni C."/>
            <person name="Rubini A."/>
            <person name="Sitrit Y."/>
            <person name="Splivallo R."/>
            <person name="Traeger S."/>
            <person name="Wang M."/>
            <person name="Zifcakova L."/>
            <person name="Wipf D."/>
            <person name="Zambonelli A."/>
            <person name="Paolocci F."/>
            <person name="Nowrousian M."/>
            <person name="Ottonello S."/>
            <person name="Baldrian P."/>
            <person name="Spatafora J.W."/>
            <person name="Henrissat B."/>
            <person name="Nagy L.G."/>
            <person name="Aury J.M."/>
            <person name="Wincker P."/>
            <person name="Grigoriev I.V."/>
            <person name="Bonfante P."/>
            <person name="Martin F.M."/>
        </authorList>
    </citation>
    <scope>NUCLEOTIDE SEQUENCE [LARGE SCALE GENOMIC DNA]</scope>
    <source>
        <strain evidence="1 2">CCBAS932</strain>
    </source>
</reference>
<proteinExistence type="predicted"/>
<keyword evidence="2" id="KW-1185">Reference proteome</keyword>